<keyword evidence="10" id="KW-0732">Signal</keyword>
<comment type="catalytic activity">
    <reaction evidence="8">
        <text>L-threonyl-[protein] + ATP = O-phospho-L-threonyl-[protein] + ADP + H(+)</text>
        <dbReference type="Rhea" id="RHEA:46608"/>
        <dbReference type="Rhea" id="RHEA-COMP:11060"/>
        <dbReference type="Rhea" id="RHEA-COMP:11605"/>
        <dbReference type="ChEBI" id="CHEBI:15378"/>
        <dbReference type="ChEBI" id="CHEBI:30013"/>
        <dbReference type="ChEBI" id="CHEBI:30616"/>
        <dbReference type="ChEBI" id="CHEBI:61977"/>
        <dbReference type="ChEBI" id="CHEBI:456216"/>
        <dbReference type="EC" id="2.7.11.1"/>
    </reaction>
</comment>
<accession>A0AAN6G443</accession>
<dbReference type="GO" id="GO:0004674">
    <property type="term" value="F:protein serine/threonine kinase activity"/>
    <property type="evidence" value="ECO:0007669"/>
    <property type="project" value="UniProtKB-EC"/>
</dbReference>
<evidence type="ECO:0000256" key="5">
    <source>
        <dbReference type="ARBA" id="ARBA00019973"/>
    </source>
</evidence>
<organism evidence="12 13">
    <name type="scientific">Friedmanniomyces endolithicus</name>
    <dbReference type="NCBI Taxonomy" id="329885"/>
    <lineage>
        <taxon>Eukaryota</taxon>
        <taxon>Fungi</taxon>
        <taxon>Dikarya</taxon>
        <taxon>Ascomycota</taxon>
        <taxon>Pezizomycotina</taxon>
        <taxon>Dothideomycetes</taxon>
        <taxon>Dothideomycetidae</taxon>
        <taxon>Mycosphaerellales</taxon>
        <taxon>Teratosphaeriaceae</taxon>
        <taxon>Friedmanniomyces</taxon>
    </lineage>
</organism>
<dbReference type="SUPFAM" id="SSF56112">
    <property type="entry name" value="Protein kinase-like (PK-like)"/>
    <property type="match status" value="1"/>
</dbReference>
<evidence type="ECO:0000313" key="12">
    <source>
        <dbReference type="EMBL" id="KAK0328553.1"/>
    </source>
</evidence>
<dbReference type="Pfam" id="PF00069">
    <property type="entry name" value="Pkinase"/>
    <property type="match status" value="1"/>
</dbReference>
<dbReference type="InterPro" id="IPR011009">
    <property type="entry name" value="Kinase-like_dom_sf"/>
</dbReference>
<dbReference type="Gene3D" id="1.10.510.10">
    <property type="entry name" value="Transferase(Phosphotransferase) domain 1"/>
    <property type="match status" value="1"/>
</dbReference>
<evidence type="ECO:0000313" key="13">
    <source>
        <dbReference type="Proteomes" id="UP001168146"/>
    </source>
</evidence>
<evidence type="ECO:0000256" key="9">
    <source>
        <dbReference type="ARBA" id="ARBA00048679"/>
    </source>
</evidence>
<name>A0AAN6G443_9PEZI</name>
<comment type="subunit">
    <text evidence="2">Component of the EKC/KEOPS complex composed of at least BUD32, CGI121, GON7, KAE1 and PCC1; the whole complex dimerizes.</text>
</comment>
<dbReference type="InterPro" id="IPR008266">
    <property type="entry name" value="Tyr_kinase_AS"/>
</dbReference>
<feature type="signal peptide" evidence="10">
    <location>
        <begin position="1"/>
        <end position="22"/>
    </location>
</feature>
<dbReference type="PANTHER" id="PTHR44329:SF289">
    <property type="entry name" value="SERINE_THREONINE-PROTEIN KINASE VIK"/>
    <property type="match status" value="1"/>
</dbReference>
<evidence type="ECO:0000256" key="3">
    <source>
        <dbReference type="ARBA" id="ARBA00012513"/>
    </source>
</evidence>
<dbReference type="Proteomes" id="UP001168146">
    <property type="component" value="Unassembled WGS sequence"/>
</dbReference>
<proteinExistence type="predicted"/>
<comment type="function">
    <text evidence="1">Component of the EKC/KEOPS complex that is required for the formation of a threonylcarbamoyl group on adenosine at position 37 (t(6)A37) in tRNAs that read codons beginning with adenine. The complex is probably involved in the transfer of the threonylcarbamoyl moiety of threonylcarbamoyl-AMP (TC-AMP) to the N6 group of A37. BUD32 has ATPase activity in the context of the EKC/KEOPS complex and likely plays a supporting role to the catalytic subunit KAE1. The EKC/KEOPS complex also promotes both telomere uncapping and telomere elongation. The complex is required for efficient recruitment of transcriptional coactivators.</text>
</comment>
<feature type="domain" description="Protein kinase" evidence="11">
    <location>
        <begin position="42"/>
        <end position="287"/>
    </location>
</feature>
<dbReference type="InterPro" id="IPR000719">
    <property type="entry name" value="Prot_kinase_dom"/>
</dbReference>
<evidence type="ECO:0000256" key="8">
    <source>
        <dbReference type="ARBA" id="ARBA00047899"/>
    </source>
</evidence>
<evidence type="ECO:0000256" key="4">
    <source>
        <dbReference type="ARBA" id="ARBA00013948"/>
    </source>
</evidence>
<dbReference type="PANTHER" id="PTHR44329">
    <property type="entry name" value="SERINE/THREONINE-PROTEIN KINASE TNNI3K-RELATED"/>
    <property type="match status" value="1"/>
</dbReference>
<evidence type="ECO:0000256" key="7">
    <source>
        <dbReference type="ARBA" id="ARBA00033194"/>
    </source>
</evidence>
<dbReference type="PROSITE" id="PS50011">
    <property type="entry name" value="PROTEIN_KINASE_DOM"/>
    <property type="match status" value="1"/>
</dbReference>
<comment type="catalytic activity">
    <reaction evidence="9">
        <text>L-seryl-[protein] + ATP = O-phospho-L-seryl-[protein] + ADP + H(+)</text>
        <dbReference type="Rhea" id="RHEA:17989"/>
        <dbReference type="Rhea" id="RHEA-COMP:9863"/>
        <dbReference type="Rhea" id="RHEA-COMP:11604"/>
        <dbReference type="ChEBI" id="CHEBI:15378"/>
        <dbReference type="ChEBI" id="CHEBI:29999"/>
        <dbReference type="ChEBI" id="CHEBI:30616"/>
        <dbReference type="ChEBI" id="CHEBI:83421"/>
        <dbReference type="ChEBI" id="CHEBI:456216"/>
        <dbReference type="EC" id="2.7.11.1"/>
    </reaction>
</comment>
<dbReference type="EMBL" id="JASUXU010000001">
    <property type="protein sequence ID" value="KAK0328553.1"/>
    <property type="molecule type" value="Genomic_DNA"/>
</dbReference>
<evidence type="ECO:0000256" key="1">
    <source>
        <dbReference type="ARBA" id="ARBA00003747"/>
    </source>
</evidence>
<dbReference type="GO" id="GO:0005524">
    <property type="term" value="F:ATP binding"/>
    <property type="evidence" value="ECO:0007669"/>
    <property type="project" value="InterPro"/>
</dbReference>
<comment type="caution">
    <text evidence="12">The sequence shown here is derived from an EMBL/GenBank/DDBJ whole genome shotgun (WGS) entry which is preliminary data.</text>
</comment>
<evidence type="ECO:0000256" key="10">
    <source>
        <dbReference type="SAM" id="SignalP"/>
    </source>
</evidence>
<evidence type="ECO:0000256" key="6">
    <source>
        <dbReference type="ARBA" id="ARBA00030980"/>
    </source>
</evidence>
<evidence type="ECO:0000259" key="11">
    <source>
        <dbReference type="PROSITE" id="PS50011"/>
    </source>
</evidence>
<sequence length="287" mass="32136">MYAARPLHVAVVLTVLEEACLAQPEDEKRDESQGTIHYSIRDSRGELLGGGVSGLVELQPDGNAIKSPWTGWEEADSRRDILCEIRAYRRLFEWFGVHERFLTPISCDEGECTIIMEYMVNGTLRHYLQAPGTEINAVQRHDWILALAEGMQMMHIANIVHCDFSPRNVLLDQKLNLKIADFGCCSMDASLSTGCGSVRFYPPHTPYRSPVAPEFDIFALGSSIYEVLVGMPPLHDLAAKQVRSLYALQQFPDLTGVEFADVIRDCWLFKAGSARDVHGRIFAALYA</sequence>
<reference evidence="12" key="1">
    <citation type="submission" date="2021-12" db="EMBL/GenBank/DDBJ databases">
        <title>Black yeast isolated from Biological Soil Crust.</title>
        <authorList>
            <person name="Kurbessoian T."/>
        </authorList>
    </citation>
    <scope>NUCLEOTIDE SEQUENCE</scope>
    <source>
        <strain evidence="12">CCFEE 5208</strain>
    </source>
</reference>
<protein>
    <recommendedName>
        <fullName evidence="5">EKC/KEOPS complex subunit BUD32</fullName>
        <ecNumber evidence="3">2.7.11.1</ecNumber>
    </recommendedName>
    <alternativeName>
        <fullName evidence="6 7">Atypical Serine/threonine protein kinase BUD32</fullName>
    </alternativeName>
    <alternativeName>
        <fullName evidence="4">EKC/KEOPS complex subunit bud32</fullName>
    </alternativeName>
</protein>
<gene>
    <name evidence="12" type="ORF">LTR82_000484</name>
</gene>
<feature type="chain" id="PRO_5042983278" description="EKC/KEOPS complex subunit BUD32" evidence="10">
    <location>
        <begin position="23"/>
        <end position="287"/>
    </location>
</feature>
<dbReference type="InterPro" id="IPR051681">
    <property type="entry name" value="Ser/Thr_Kinases-Pseudokinases"/>
</dbReference>
<evidence type="ECO:0000256" key="2">
    <source>
        <dbReference type="ARBA" id="ARBA00011534"/>
    </source>
</evidence>
<dbReference type="PROSITE" id="PS00109">
    <property type="entry name" value="PROTEIN_KINASE_TYR"/>
    <property type="match status" value="1"/>
</dbReference>
<dbReference type="EC" id="2.7.11.1" evidence="3"/>
<dbReference type="AlphaFoldDB" id="A0AAN6G443"/>